<sequence>KPIDDTYEERLVECNCSICERNGYVWIYPKVEQVVMEGEENLERYKFGSKIFAKTFCKTCGINITNVSEDLSEEEIAALSEELKHWYSLSQAICPMNLRVLHDFNIKDTKTQRLDGWGQNQPMYKNP</sequence>
<comment type="similarity">
    <text evidence="1">Belongs to the Gfa family.</text>
</comment>
<dbReference type="InterPro" id="IPR006913">
    <property type="entry name" value="CENP-V/GFA"/>
</dbReference>
<evidence type="ECO:0000256" key="1">
    <source>
        <dbReference type="ARBA" id="ARBA00005495"/>
    </source>
</evidence>
<gene>
    <name evidence="5" type="ORF">K469DRAFT_543859</name>
</gene>
<dbReference type="AlphaFoldDB" id="A0A6A6EZX5"/>
<reference evidence="5" key="1">
    <citation type="journal article" date="2020" name="Stud. Mycol.">
        <title>101 Dothideomycetes genomes: a test case for predicting lifestyles and emergence of pathogens.</title>
        <authorList>
            <person name="Haridas S."/>
            <person name="Albert R."/>
            <person name="Binder M."/>
            <person name="Bloem J."/>
            <person name="Labutti K."/>
            <person name="Salamov A."/>
            <person name="Andreopoulos B."/>
            <person name="Baker S."/>
            <person name="Barry K."/>
            <person name="Bills G."/>
            <person name="Bluhm B."/>
            <person name="Cannon C."/>
            <person name="Castanera R."/>
            <person name="Culley D."/>
            <person name="Daum C."/>
            <person name="Ezra D."/>
            <person name="Gonzalez J."/>
            <person name="Henrissat B."/>
            <person name="Kuo A."/>
            <person name="Liang C."/>
            <person name="Lipzen A."/>
            <person name="Lutzoni F."/>
            <person name="Magnuson J."/>
            <person name="Mondo S."/>
            <person name="Nolan M."/>
            <person name="Ohm R."/>
            <person name="Pangilinan J."/>
            <person name="Park H.-J."/>
            <person name="Ramirez L."/>
            <person name="Alfaro M."/>
            <person name="Sun H."/>
            <person name="Tritt A."/>
            <person name="Yoshinaga Y."/>
            <person name="Zwiers L.-H."/>
            <person name="Turgeon B."/>
            <person name="Goodwin S."/>
            <person name="Spatafora J."/>
            <person name="Crous P."/>
            <person name="Grigoriev I."/>
        </authorList>
    </citation>
    <scope>NUCLEOTIDE SEQUENCE</scope>
    <source>
        <strain evidence="5">CBS 207.26</strain>
    </source>
</reference>
<dbReference type="EMBL" id="ML994610">
    <property type="protein sequence ID" value="KAF2195670.1"/>
    <property type="molecule type" value="Genomic_DNA"/>
</dbReference>
<protein>
    <recommendedName>
        <fullName evidence="4">CENP-V/GFA domain-containing protein</fullName>
    </recommendedName>
</protein>
<dbReference type="InterPro" id="IPR052355">
    <property type="entry name" value="CENP-V-like"/>
</dbReference>
<evidence type="ECO:0000313" key="6">
    <source>
        <dbReference type="Proteomes" id="UP000800200"/>
    </source>
</evidence>
<accession>A0A6A6EZX5</accession>
<feature type="non-terminal residue" evidence="5">
    <location>
        <position position="1"/>
    </location>
</feature>
<name>A0A6A6EZX5_9PEZI</name>
<dbReference type="GO" id="GO:0046872">
    <property type="term" value="F:metal ion binding"/>
    <property type="evidence" value="ECO:0007669"/>
    <property type="project" value="UniProtKB-KW"/>
</dbReference>
<dbReference type="PANTHER" id="PTHR28620">
    <property type="entry name" value="CENTROMERE PROTEIN V"/>
    <property type="match status" value="1"/>
</dbReference>
<keyword evidence="3" id="KW-0862">Zinc</keyword>
<evidence type="ECO:0000256" key="2">
    <source>
        <dbReference type="ARBA" id="ARBA00022723"/>
    </source>
</evidence>
<dbReference type="InterPro" id="IPR011057">
    <property type="entry name" value="Mss4-like_sf"/>
</dbReference>
<dbReference type="Proteomes" id="UP000800200">
    <property type="component" value="Unassembled WGS sequence"/>
</dbReference>
<dbReference type="SUPFAM" id="SSF51316">
    <property type="entry name" value="Mss4-like"/>
    <property type="match status" value="1"/>
</dbReference>
<evidence type="ECO:0000313" key="5">
    <source>
        <dbReference type="EMBL" id="KAF2195670.1"/>
    </source>
</evidence>
<dbReference type="PANTHER" id="PTHR28620:SF1">
    <property type="entry name" value="CENP-V_GFA DOMAIN-CONTAINING PROTEIN"/>
    <property type="match status" value="1"/>
</dbReference>
<feature type="domain" description="CENP-V/GFA" evidence="4">
    <location>
        <begin position="1"/>
        <end position="115"/>
    </location>
</feature>
<dbReference type="PROSITE" id="PS51891">
    <property type="entry name" value="CENP_V_GFA"/>
    <property type="match status" value="1"/>
</dbReference>
<evidence type="ECO:0000256" key="3">
    <source>
        <dbReference type="ARBA" id="ARBA00022833"/>
    </source>
</evidence>
<keyword evidence="6" id="KW-1185">Reference proteome</keyword>
<dbReference type="OrthoDB" id="2993351at2759"/>
<keyword evidence="2" id="KW-0479">Metal-binding</keyword>
<dbReference type="GO" id="GO:0016846">
    <property type="term" value="F:carbon-sulfur lyase activity"/>
    <property type="evidence" value="ECO:0007669"/>
    <property type="project" value="InterPro"/>
</dbReference>
<evidence type="ECO:0000259" key="4">
    <source>
        <dbReference type="PROSITE" id="PS51891"/>
    </source>
</evidence>
<dbReference type="Gene3D" id="2.170.150.70">
    <property type="match status" value="1"/>
</dbReference>
<proteinExistence type="inferred from homology"/>
<organism evidence="5 6">
    <name type="scientific">Zopfia rhizophila CBS 207.26</name>
    <dbReference type="NCBI Taxonomy" id="1314779"/>
    <lineage>
        <taxon>Eukaryota</taxon>
        <taxon>Fungi</taxon>
        <taxon>Dikarya</taxon>
        <taxon>Ascomycota</taxon>
        <taxon>Pezizomycotina</taxon>
        <taxon>Dothideomycetes</taxon>
        <taxon>Dothideomycetes incertae sedis</taxon>
        <taxon>Zopfiaceae</taxon>
        <taxon>Zopfia</taxon>
    </lineage>
</organism>